<evidence type="ECO:0000313" key="4">
    <source>
        <dbReference type="Proteomes" id="UP001651158"/>
    </source>
</evidence>
<proteinExistence type="predicted"/>
<protein>
    <submittedName>
        <fullName evidence="3">Leucine-rich repeat protein 1</fullName>
    </submittedName>
</protein>
<gene>
    <name evidence="3" type="ORF">TcWFU_006534</name>
</gene>
<dbReference type="SUPFAM" id="SSF52058">
    <property type="entry name" value="L domain-like"/>
    <property type="match status" value="1"/>
</dbReference>
<evidence type="ECO:0000256" key="1">
    <source>
        <dbReference type="ARBA" id="ARBA00022614"/>
    </source>
</evidence>
<dbReference type="Pfam" id="PF13855">
    <property type="entry name" value="LRR_8"/>
    <property type="match status" value="1"/>
</dbReference>
<dbReference type="SMART" id="SM00364">
    <property type="entry name" value="LRR_BAC"/>
    <property type="match status" value="4"/>
</dbReference>
<dbReference type="InterPro" id="IPR050216">
    <property type="entry name" value="LRR_domain-containing"/>
</dbReference>
<sequence>MREGKFTIRLSTPAQDVVFCKVKADLAHELCSFFRGIRNRQGVDVRSLSCWGGGPSRTSNVDKLVIENRRDYPLGKPFPLHLESLHVRNVELQRFDNRILRLTNLSVLSLEMSRISSVPKTMECLHLIRLCLKSNEMATWPSISRSSALASSLRYLDLSENRIVWLPEDFWNLENLETLFIKDNHLVRLPAANLHRVKKLRNLQLQNNKLRCLPYAVSQIRKLETLSLYDNPWMAPLAPMECEESVKSLVHFASAVFLRNYEHLPPALESQLPRDVGLRLQFEHFD</sequence>
<dbReference type="Gene3D" id="3.80.10.10">
    <property type="entry name" value="Ribonuclease Inhibitor"/>
    <property type="match status" value="1"/>
</dbReference>
<name>A0ABR4Q2U3_9CEST</name>
<dbReference type="Pfam" id="PF00560">
    <property type="entry name" value="LRR_1"/>
    <property type="match status" value="1"/>
</dbReference>
<evidence type="ECO:0000256" key="2">
    <source>
        <dbReference type="ARBA" id="ARBA00022737"/>
    </source>
</evidence>
<reference evidence="3 4" key="1">
    <citation type="journal article" date="2022" name="Front. Cell. Infect. Microbiol.">
        <title>The Genomes of Two Strains of Taenia crassiceps the Animal Model for the Study of Human Cysticercosis.</title>
        <authorList>
            <person name="Bobes R.J."/>
            <person name="Estrada K."/>
            <person name="Rios-Valencia D.G."/>
            <person name="Calderon-Gallegos A."/>
            <person name="de la Torre P."/>
            <person name="Carrero J.C."/>
            <person name="Sanchez-Flores A."/>
            <person name="Laclette J.P."/>
        </authorList>
    </citation>
    <scope>NUCLEOTIDE SEQUENCE [LARGE SCALE GENOMIC DNA]</scope>
    <source>
        <strain evidence="3">WFUcys</strain>
    </source>
</reference>
<dbReference type="Proteomes" id="UP001651158">
    <property type="component" value="Unassembled WGS sequence"/>
</dbReference>
<dbReference type="InterPro" id="IPR001611">
    <property type="entry name" value="Leu-rich_rpt"/>
</dbReference>
<keyword evidence="2" id="KW-0677">Repeat</keyword>
<dbReference type="PANTHER" id="PTHR48051">
    <property type="match status" value="1"/>
</dbReference>
<dbReference type="EMBL" id="JAKROA010000015">
    <property type="protein sequence ID" value="KAL5103939.1"/>
    <property type="molecule type" value="Genomic_DNA"/>
</dbReference>
<keyword evidence="4" id="KW-1185">Reference proteome</keyword>
<evidence type="ECO:0000313" key="3">
    <source>
        <dbReference type="EMBL" id="KAL5103939.1"/>
    </source>
</evidence>
<organism evidence="3 4">
    <name type="scientific">Taenia crassiceps</name>
    <dbReference type="NCBI Taxonomy" id="6207"/>
    <lineage>
        <taxon>Eukaryota</taxon>
        <taxon>Metazoa</taxon>
        <taxon>Spiralia</taxon>
        <taxon>Lophotrochozoa</taxon>
        <taxon>Platyhelminthes</taxon>
        <taxon>Cestoda</taxon>
        <taxon>Eucestoda</taxon>
        <taxon>Cyclophyllidea</taxon>
        <taxon>Taeniidae</taxon>
        <taxon>Taenia</taxon>
    </lineage>
</organism>
<accession>A0ABR4Q2U3</accession>
<dbReference type="InterPro" id="IPR003591">
    <property type="entry name" value="Leu-rich_rpt_typical-subtyp"/>
</dbReference>
<keyword evidence="1" id="KW-0433">Leucine-rich repeat</keyword>
<dbReference type="SMART" id="SM00369">
    <property type="entry name" value="LRR_TYP"/>
    <property type="match status" value="4"/>
</dbReference>
<comment type="caution">
    <text evidence="3">The sequence shown here is derived from an EMBL/GenBank/DDBJ whole genome shotgun (WGS) entry which is preliminary data.</text>
</comment>
<dbReference type="InterPro" id="IPR032675">
    <property type="entry name" value="LRR_dom_sf"/>
</dbReference>
<dbReference type="PANTHER" id="PTHR48051:SF52">
    <property type="entry name" value="LEUCINE-RICH REPEAT PROTEIN 1"/>
    <property type="match status" value="1"/>
</dbReference>